<gene>
    <name evidence="2" type="ORF">Slin15195_G121440</name>
</gene>
<proteinExistence type="predicted"/>
<accession>A0A9Q9B5Y0</accession>
<dbReference type="Proteomes" id="UP001056384">
    <property type="component" value="Chromosome 11"/>
</dbReference>
<keyword evidence="3" id="KW-1185">Reference proteome</keyword>
<feature type="region of interest" description="Disordered" evidence="1">
    <location>
        <begin position="1"/>
        <end position="35"/>
    </location>
</feature>
<dbReference type="EMBL" id="CP099428">
    <property type="protein sequence ID" value="USW58825.1"/>
    <property type="molecule type" value="Genomic_DNA"/>
</dbReference>
<evidence type="ECO:0000313" key="2">
    <source>
        <dbReference type="EMBL" id="USW58825.1"/>
    </source>
</evidence>
<organism evidence="2 3">
    <name type="scientific">Septoria linicola</name>
    <dbReference type="NCBI Taxonomy" id="215465"/>
    <lineage>
        <taxon>Eukaryota</taxon>
        <taxon>Fungi</taxon>
        <taxon>Dikarya</taxon>
        <taxon>Ascomycota</taxon>
        <taxon>Pezizomycotina</taxon>
        <taxon>Dothideomycetes</taxon>
        <taxon>Dothideomycetidae</taxon>
        <taxon>Mycosphaerellales</taxon>
        <taxon>Mycosphaerellaceae</taxon>
        <taxon>Septoria</taxon>
    </lineage>
</organism>
<protein>
    <submittedName>
        <fullName evidence="2">Uncharacterized protein</fullName>
    </submittedName>
</protein>
<dbReference type="AlphaFoldDB" id="A0A9Q9B5Y0"/>
<evidence type="ECO:0000313" key="3">
    <source>
        <dbReference type="Proteomes" id="UP001056384"/>
    </source>
</evidence>
<reference evidence="2" key="1">
    <citation type="submission" date="2022-06" db="EMBL/GenBank/DDBJ databases">
        <title>Complete genome sequences of two strains of the flax pathogen Septoria linicola.</title>
        <authorList>
            <person name="Lapalu N."/>
            <person name="Simon A."/>
            <person name="Demenou B."/>
            <person name="Paumier D."/>
            <person name="Guillot M.-P."/>
            <person name="Gout L."/>
            <person name="Valade R."/>
        </authorList>
    </citation>
    <scope>NUCLEOTIDE SEQUENCE</scope>
    <source>
        <strain evidence="2">SE15195</strain>
    </source>
</reference>
<name>A0A9Q9B5Y0_9PEZI</name>
<evidence type="ECO:0000256" key="1">
    <source>
        <dbReference type="SAM" id="MobiDB-lite"/>
    </source>
</evidence>
<sequence>MPPPTTGARTVNRTQNRTQPFAPTSRLLNTPQQRSPSVILQTSNPDLHLNVRQKLALASPRLRGLLLHCIEQWKHCANERQIRLQRARHFIRHWHYIVFLRWAQLECDTEIKLQQLTRAGRRFFASMSEPTLVSWERRLIRDRDHEVASPEDSATPAKIVTHSTTWLPWQVAVNMAAALAAHSYAIGRYSADSRPLWYMRFSESDPHQEQVYFEIMLERSPPVARITALDEQRGIEQDHRVDTTGLWLPAAKVLKQSGIGQLRGQGPIGIVSRIVSVPTLPDTVREIQLGSGSSASVVSDMTEMSEGGIFVTKGLVNKFEACEY</sequence>
<feature type="compositionally biased region" description="Polar residues" evidence="1">
    <location>
        <begin position="7"/>
        <end position="35"/>
    </location>
</feature>